<dbReference type="AlphaFoldDB" id="A0A4Z2D9H0"/>
<dbReference type="EMBL" id="SKCS01000201">
    <property type="protein sequence ID" value="TNN13048.1"/>
    <property type="molecule type" value="Genomic_DNA"/>
</dbReference>
<proteinExistence type="predicted"/>
<dbReference type="OrthoDB" id="6221892at2759"/>
<accession>A0A4Z2D9H0</accession>
<feature type="transmembrane region" description="Helical" evidence="1">
    <location>
        <begin position="100"/>
        <end position="117"/>
    </location>
</feature>
<gene>
    <name evidence="3" type="ORF">EWB00_003246</name>
</gene>
<evidence type="ECO:0000313" key="3">
    <source>
        <dbReference type="EMBL" id="TNN13048.1"/>
    </source>
</evidence>
<dbReference type="Proteomes" id="UP000311919">
    <property type="component" value="Unassembled WGS sequence"/>
</dbReference>
<keyword evidence="4" id="KW-1185">Reference proteome</keyword>
<protein>
    <submittedName>
        <fullName evidence="3">Uncharacterized protein</fullName>
    </submittedName>
</protein>
<evidence type="ECO:0000256" key="1">
    <source>
        <dbReference type="SAM" id="Phobius"/>
    </source>
</evidence>
<evidence type="ECO:0000256" key="2">
    <source>
        <dbReference type="SAM" id="SignalP"/>
    </source>
</evidence>
<sequence>MMLSVFILMTVLSLMMKIDNSISANCYTCNPCPTPFSPSSYLVRNKTGCRYCAKIRPDGYPIVVRDCTDTCEFSTWSYMFSKYSYNCCTGNFCNKSQTNYPTHQMVILLLFTIYLFVNKTSTKI</sequence>
<reference evidence="3 4" key="1">
    <citation type="submission" date="2019-03" db="EMBL/GenBank/DDBJ databases">
        <title>An improved genome assembly of the fluke Schistosoma japonicum.</title>
        <authorList>
            <person name="Hu W."/>
            <person name="Luo F."/>
            <person name="Yin M."/>
            <person name="Mo X."/>
            <person name="Sun C."/>
            <person name="Wu Q."/>
            <person name="Zhu B."/>
            <person name="Xiang M."/>
            <person name="Wang J."/>
            <person name="Wang Y."/>
            <person name="Zhang T."/>
            <person name="Xu B."/>
            <person name="Zheng H."/>
            <person name="Feng Z."/>
        </authorList>
    </citation>
    <scope>NUCLEOTIDE SEQUENCE [LARGE SCALE GENOMIC DNA]</scope>
    <source>
        <strain evidence="3">HuSjv2</strain>
        <tissue evidence="3">Worms</tissue>
    </source>
</reference>
<keyword evidence="1" id="KW-1133">Transmembrane helix</keyword>
<feature type="chain" id="PRO_5021214033" evidence="2">
    <location>
        <begin position="24"/>
        <end position="124"/>
    </location>
</feature>
<name>A0A4Z2D9H0_SCHJA</name>
<organism evidence="3 4">
    <name type="scientific">Schistosoma japonicum</name>
    <name type="common">Blood fluke</name>
    <dbReference type="NCBI Taxonomy" id="6182"/>
    <lineage>
        <taxon>Eukaryota</taxon>
        <taxon>Metazoa</taxon>
        <taxon>Spiralia</taxon>
        <taxon>Lophotrochozoa</taxon>
        <taxon>Platyhelminthes</taxon>
        <taxon>Trematoda</taxon>
        <taxon>Digenea</taxon>
        <taxon>Strigeidida</taxon>
        <taxon>Schistosomatoidea</taxon>
        <taxon>Schistosomatidae</taxon>
        <taxon>Schistosoma</taxon>
    </lineage>
</organism>
<keyword evidence="1" id="KW-0812">Transmembrane</keyword>
<evidence type="ECO:0000313" key="4">
    <source>
        <dbReference type="Proteomes" id="UP000311919"/>
    </source>
</evidence>
<feature type="signal peptide" evidence="2">
    <location>
        <begin position="1"/>
        <end position="23"/>
    </location>
</feature>
<keyword evidence="1" id="KW-0472">Membrane</keyword>
<keyword evidence="2" id="KW-0732">Signal</keyword>
<comment type="caution">
    <text evidence="3">The sequence shown here is derived from an EMBL/GenBank/DDBJ whole genome shotgun (WGS) entry which is preliminary data.</text>
</comment>